<proteinExistence type="predicted"/>
<protein>
    <submittedName>
        <fullName evidence="1">Uncharacterized protein</fullName>
    </submittedName>
</protein>
<organism evidence="1 2">
    <name type="scientific">Allochromatium warmingii</name>
    <name type="common">Chromatium warmingii</name>
    <dbReference type="NCBI Taxonomy" id="61595"/>
    <lineage>
        <taxon>Bacteria</taxon>
        <taxon>Pseudomonadati</taxon>
        <taxon>Pseudomonadota</taxon>
        <taxon>Gammaproteobacteria</taxon>
        <taxon>Chromatiales</taxon>
        <taxon>Chromatiaceae</taxon>
        <taxon>Allochromatium</taxon>
    </lineage>
</organism>
<dbReference type="RefSeq" id="WP_091331566.1">
    <property type="nucleotide sequence ID" value="NZ_FNOW01000002.1"/>
</dbReference>
<reference evidence="2" key="1">
    <citation type="submission" date="2016-10" db="EMBL/GenBank/DDBJ databases">
        <authorList>
            <person name="Varghese N."/>
            <person name="Submissions S."/>
        </authorList>
    </citation>
    <scope>NUCLEOTIDE SEQUENCE [LARGE SCALE GENOMIC DNA]</scope>
    <source>
        <strain evidence="2">DSM 173</strain>
    </source>
</reference>
<dbReference type="Proteomes" id="UP000198672">
    <property type="component" value="Unassembled WGS sequence"/>
</dbReference>
<dbReference type="AlphaFoldDB" id="A0A1H3B568"/>
<keyword evidence="2" id="KW-1185">Reference proteome</keyword>
<gene>
    <name evidence="1" type="ORF">SAMN05421644_10226</name>
</gene>
<name>A0A1H3B568_ALLWA</name>
<dbReference type="STRING" id="61595.SAMN05421644_10226"/>
<dbReference type="OrthoDB" id="5772521at2"/>
<sequence length="136" mass="14391">MPTLPAAPLPAALELVRCESAGLCCAFEAAKVSALHAVSLAPNAPHLTELLQQSALPEAAAQRLLELSLPHGQRRLVRVGEPVIHFSLPTHAIQPLPPLLAVRLRPNGVRALAWIENAGHEQLVIILDAGRLIAGS</sequence>
<evidence type="ECO:0000313" key="2">
    <source>
        <dbReference type="Proteomes" id="UP000198672"/>
    </source>
</evidence>
<dbReference type="EMBL" id="FNOW01000002">
    <property type="protein sequence ID" value="SDX36544.1"/>
    <property type="molecule type" value="Genomic_DNA"/>
</dbReference>
<evidence type="ECO:0000313" key="1">
    <source>
        <dbReference type="EMBL" id="SDX36544.1"/>
    </source>
</evidence>
<accession>A0A1H3B568</accession>